<proteinExistence type="predicted"/>
<dbReference type="Pfam" id="PF00535">
    <property type="entry name" value="Glycos_transf_2"/>
    <property type="match status" value="1"/>
</dbReference>
<organism evidence="2 3">
    <name type="scientific">Paenibacillus cookii</name>
    <dbReference type="NCBI Taxonomy" id="157839"/>
    <lineage>
        <taxon>Bacteria</taxon>
        <taxon>Bacillati</taxon>
        <taxon>Bacillota</taxon>
        <taxon>Bacilli</taxon>
        <taxon>Bacillales</taxon>
        <taxon>Paenibacillaceae</taxon>
        <taxon>Paenibacillus</taxon>
    </lineage>
</organism>
<dbReference type="CDD" id="cd00761">
    <property type="entry name" value="Glyco_tranf_GTA_type"/>
    <property type="match status" value="1"/>
</dbReference>
<dbReference type="Gene3D" id="3.90.550.10">
    <property type="entry name" value="Spore Coat Polysaccharide Biosynthesis Protein SpsA, Chain A"/>
    <property type="match status" value="1"/>
</dbReference>
<dbReference type="InterPro" id="IPR001173">
    <property type="entry name" value="Glyco_trans_2-like"/>
</dbReference>
<evidence type="ECO:0000313" key="2">
    <source>
        <dbReference type="EMBL" id="GIO68384.1"/>
    </source>
</evidence>
<gene>
    <name evidence="2" type="ORF">J21TS3_32050</name>
</gene>
<dbReference type="RefSeq" id="WP_212950841.1">
    <property type="nucleotide sequence ID" value="NZ_BORW01000017.1"/>
</dbReference>
<accession>A0ABQ4LYV0</accession>
<dbReference type="InterPro" id="IPR029044">
    <property type="entry name" value="Nucleotide-diphossugar_trans"/>
</dbReference>
<keyword evidence="3" id="KW-1185">Reference proteome</keyword>
<dbReference type="Proteomes" id="UP000680638">
    <property type="component" value="Unassembled WGS sequence"/>
</dbReference>
<comment type="caution">
    <text evidence="2">The sequence shown here is derived from an EMBL/GenBank/DDBJ whole genome shotgun (WGS) entry which is preliminary data.</text>
</comment>
<feature type="domain" description="Glycosyltransferase 2-like" evidence="1">
    <location>
        <begin position="4"/>
        <end position="161"/>
    </location>
</feature>
<dbReference type="SUPFAM" id="SSF53448">
    <property type="entry name" value="Nucleotide-diphospho-sugar transferases"/>
    <property type="match status" value="1"/>
</dbReference>
<evidence type="ECO:0000313" key="3">
    <source>
        <dbReference type="Proteomes" id="UP000680638"/>
    </source>
</evidence>
<dbReference type="PANTHER" id="PTHR43685:SF3">
    <property type="entry name" value="SLR2126 PROTEIN"/>
    <property type="match status" value="1"/>
</dbReference>
<sequence length="289" mass="33550">MEISVVIPTRNRPSKLQKCLEALEKAREFINFTVFVCDSSTDDETYQKVVDVCGSFDFVKVFRHEGKNVAAARNTCAKVATGDVIVNVDDDIYVEPQSILKLYNKYISERGWRVVAGSVAWSNDWSTPVIMRPIGYARKIKPGEKPSFIIGAFFIYSKDLANSLPWNERVRTSDDRFMGALWRSKGIQMLFEPDARAFHDHQHTSYEAEHYESHIYVNMFDAIISNFNFSRILSYQVLGFLAGVKQYRRNLGDMGKFVRSWFKGNYKFIKDLKYLYGYKKLELENNVHY</sequence>
<dbReference type="PANTHER" id="PTHR43685">
    <property type="entry name" value="GLYCOSYLTRANSFERASE"/>
    <property type="match status" value="1"/>
</dbReference>
<protein>
    <recommendedName>
        <fullName evidence="1">Glycosyltransferase 2-like domain-containing protein</fullName>
    </recommendedName>
</protein>
<name>A0ABQ4LYV0_9BACL</name>
<reference evidence="2 3" key="1">
    <citation type="submission" date="2021-03" db="EMBL/GenBank/DDBJ databases">
        <title>Antimicrobial resistance genes in bacteria isolated from Japanese honey, and their potential for conferring macrolide and lincosamide resistance in the American foulbrood pathogen Paenibacillus larvae.</title>
        <authorList>
            <person name="Okamoto M."/>
            <person name="Kumagai M."/>
            <person name="Kanamori H."/>
            <person name="Takamatsu D."/>
        </authorList>
    </citation>
    <scope>NUCLEOTIDE SEQUENCE [LARGE SCALE GENOMIC DNA]</scope>
    <source>
        <strain evidence="2 3">J21TS3</strain>
    </source>
</reference>
<dbReference type="EMBL" id="BORW01000017">
    <property type="protein sequence ID" value="GIO68384.1"/>
    <property type="molecule type" value="Genomic_DNA"/>
</dbReference>
<evidence type="ECO:0000259" key="1">
    <source>
        <dbReference type="Pfam" id="PF00535"/>
    </source>
</evidence>
<dbReference type="InterPro" id="IPR050834">
    <property type="entry name" value="Glycosyltransf_2"/>
</dbReference>